<dbReference type="PANTHER" id="PTHR12697:SF37">
    <property type="entry name" value="CONSERVED VIRULENCE FACTOR C"/>
    <property type="match status" value="1"/>
</dbReference>
<dbReference type="InterPro" id="IPR011989">
    <property type="entry name" value="ARM-like"/>
</dbReference>
<proteinExistence type="predicted"/>
<dbReference type="SMART" id="SM00932">
    <property type="entry name" value="Nfu_N"/>
    <property type="match status" value="1"/>
</dbReference>
<dbReference type="InterPro" id="IPR014824">
    <property type="entry name" value="Nfu/NifU_N"/>
</dbReference>
<comment type="caution">
    <text evidence="3">The sequence shown here is derived from an EMBL/GenBank/DDBJ whole genome shotgun (WGS) entry which is preliminary data.</text>
</comment>
<dbReference type="SUPFAM" id="SSF110836">
    <property type="entry name" value="Hypothetical protein SAV1430"/>
    <property type="match status" value="1"/>
</dbReference>
<accession>A0ABW1INK2</accession>
<dbReference type="InterPro" id="IPR025989">
    <property type="entry name" value="Virulence_F_dom"/>
</dbReference>
<name>A0ABW1INK2_9BACL</name>
<dbReference type="EMBL" id="JBHSQV010000125">
    <property type="protein sequence ID" value="MFC5986656.1"/>
    <property type="molecule type" value="Genomic_DNA"/>
</dbReference>
<reference evidence="4" key="1">
    <citation type="journal article" date="2019" name="Int. J. Syst. Evol. Microbiol.">
        <title>The Global Catalogue of Microorganisms (GCM) 10K type strain sequencing project: providing services to taxonomists for standard genome sequencing and annotation.</title>
        <authorList>
            <consortium name="The Broad Institute Genomics Platform"/>
            <consortium name="The Broad Institute Genome Sequencing Center for Infectious Disease"/>
            <person name="Wu L."/>
            <person name="Ma J."/>
        </authorList>
    </citation>
    <scope>NUCLEOTIDE SEQUENCE [LARGE SCALE GENOMIC DNA]</scope>
    <source>
        <strain evidence="4">CCM 8749</strain>
    </source>
</reference>
<dbReference type="InterPro" id="IPR036498">
    <property type="entry name" value="Nfu/NifU_N_sf"/>
</dbReference>
<evidence type="ECO:0000313" key="4">
    <source>
        <dbReference type="Proteomes" id="UP001596250"/>
    </source>
</evidence>
<organism evidence="3 4">
    <name type="scientific">Marinicrinis lubricantis</name>
    <dbReference type="NCBI Taxonomy" id="2086470"/>
    <lineage>
        <taxon>Bacteria</taxon>
        <taxon>Bacillati</taxon>
        <taxon>Bacillota</taxon>
        <taxon>Bacilli</taxon>
        <taxon>Bacillales</taxon>
        <taxon>Paenibacillaceae</taxon>
    </lineage>
</organism>
<gene>
    <name evidence="3" type="ORF">ACFPXP_09525</name>
</gene>
<dbReference type="Pfam" id="PF13769">
    <property type="entry name" value="Virulence_fact"/>
    <property type="match status" value="1"/>
</dbReference>
<dbReference type="Pfam" id="PF08712">
    <property type="entry name" value="Nfu_N"/>
    <property type="match status" value="1"/>
</dbReference>
<sequence length="379" mass="43163">MKIISIEPTPSPNTMKLNMDERVEKARTYTQQNADRAPDYIKKMLAIPDVKSIFHTADFIAVDRSPKGDWKQILAQVQAVFGEKVSDDAWLSGTDTFGEVKVYVQMFRKIPMQIRVKTEWNEVRKSLSPRFVEAAMEAGMGSPNLIKERKLEDFGVRYGEPEDIAQEVQEELEAAYSSERLDTLKEKARQIQPGEEVELPEKDWSVDELLEVMNDSDWRRRYAALDQMKPEVNRLPVIERALSDENASIRRLAVVYLGDLKDDTDVLPLLYKAAKDSSASVRRTAGDTLSDIGDARAIPVMCDALHDKNKLVRWRAARYLYEVGDESALPALKQAKDDPEFEVSLQVHMAIERIEAGEEAAGTVWQQMTKLRQQELQDS</sequence>
<dbReference type="InterPro" id="IPR016024">
    <property type="entry name" value="ARM-type_fold"/>
</dbReference>
<keyword evidence="4" id="KW-1185">Reference proteome</keyword>
<dbReference type="SUPFAM" id="SSF48371">
    <property type="entry name" value="ARM repeat"/>
    <property type="match status" value="1"/>
</dbReference>
<dbReference type="PANTHER" id="PTHR12697">
    <property type="entry name" value="PBS LYASE HEAT-LIKE PROTEIN"/>
    <property type="match status" value="1"/>
</dbReference>
<feature type="domain" description="Scaffold protein Nfu/NifU N-terminal" evidence="2">
    <location>
        <begin position="4"/>
        <end position="88"/>
    </location>
</feature>
<evidence type="ECO:0000313" key="3">
    <source>
        <dbReference type="EMBL" id="MFC5986656.1"/>
    </source>
</evidence>
<dbReference type="InterPro" id="IPR021133">
    <property type="entry name" value="HEAT_type_2"/>
</dbReference>
<evidence type="ECO:0000256" key="1">
    <source>
        <dbReference type="ARBA" id="ARBA00045876"/>
    </source>
</evidence>
<comment type="function">
    <text evidence="1">Catalyzes the hydroxylation of the N(6)-(4-aminobutyl)-L-lysine intermediate produced by deoxyhypusine synthase/DHPS on a critical lysine of the eukaryotic translation initiation factor 5A/eIF-5A. This is the second step of the post-translational modification of that lysine into an unusual amino acid residue named hypusine. Hypusination is unique to mature eIF-5A factor and is essential for its function.</text>
</comment>
<dbReference type="InterPro" id="IPR004155">
    <property type="entry name" value="PBS_lyase_HEAT"/>
</dbReference>
<dbReference type="RefSeq" id="WP_379893971.1">
    <property type="nucleotide sequence ID" value="NZ_CBCSCT010000083.1"/>
</dbReference>
<dbReference type="Pfam" id="PF13646">
    <property type="entry name" value="HEAT_2"/>
    <property type="match status" value="1"/>
</dbReference>
<dbReference type="Gene3D" id="3.30.1370.70">
    <property type="entry name" value="Scaffold protein Nfu/NifU, N-terminal domain"/>
    <property type="match status" value="1"/>
</dbReference>
<dbReference type="SMART" id="SM00567">
    <property type="entry name" value="EZ_HEAT"/>
    <property type="match status" value="3"/>
</dbReference>
<dbReference type="Proteomes" id="UP001596250">
    <property type="component" value="Unassembled WGS sequence"/>
</dbReference>
<dbReference type="Gene3D" id="1.25.10.10">
    <property type="entry name" value="Leucine-rich Repeat Variant"/>
    <property type="match status" value="1"/>
</dbReference>
<dbReference type="PROSITE" id="PS50077">
    <property type="entry name" value="HEAT_REPEAT"/>
    <property type="match status" value="1"/>
</dbReference>
<protein>
    <submittedName>
        <fullName evidence="3">Conserved virulence factor C family protein</fullName>
    </submittedName>
</protein>
<evidence type="ECO:0000259" key="2">
    <source>
        <dbReference type="SMART" id="SM00932"/>
    </source>
</evidence>